<dbReference type="STRING" id="1777138.AWB77_00604"/>
<dbReference type="InterPro" id="IPR006037">
    <property type="entry name" value="RCK_C"/>
</dbReference>
<evidence type="ECO:0000256" key="6">
    <source>
        <dbReference type="ARBA" id="ARBA00022958"/>
    </source>
</evidence>
<accession>A0A157ZDA6</accession>
<dbReference type="Pfam" id="PF02254">
    <property type="entry name" value="TrkA_N"/>
    <property type="match status" value="1"/>
</dbReference>
<dbReference type="Pfam" id="PF00999">
    <property type="entry name" value="Na_H_Exchanger"/>
    <property type="match status" value="1"/>
</dbReference>
<dbReference type="Gene3D" id="3.40.50.720">
    <property type="entry name" value="NAD(P)-binding Rossmann-like Domain"/>
    <property type="match status" value="1"/>
</dbReference>
<evidence type="ECO:0000256" key="4">
    <source>
        <dbReference type="ARBA" id="ARBA00022538"/>
    </source>
</evidence>
<name>A0A157ZDA6_9BURK</name>
<evidence type="ECO:0000313" key="14">
    <source>
        <dbReference type="Proteomes" id="UP000054903"/>
    </source>
</evidence>
<dbReference type="GO" id="GO:0005886">
    <property type="term" value="C:plasma membrane"/>
    <property type="evidence" value="ECO:0007669"/>
    <property type="project" value="TreeGrafter"/>
</dbReference>
<feature type="transmembrane region" description="Helical" evidence="10">
    <location>
        <begin position="86"/>
        <end position="108"/>
    </location>
</feature>
<feature type="domain" description="RCK N-terminal" evidence="11">
    <location>
        <begin position="412"/>
        <end position="529"/>
    </location>
</feature>
<dbReference type="Pfam" id="PF02080">
    <property type="entry name" value="TrkA_C"/>
    <property type="match status" value="1"/>
</dbReference>
<dbReference type="InterPro" id="IPR003148">
    <property type="entry name" value="RCK_N"/>
</dbReference>
<proteinExistence type="predicted"/>
<evidence type="ECO:0000256" key="9">
    <source>
        <dbReference type="ARBA" id="ARBA00023136"/>
    </source>
</evidence>
<evidence type="ECO:0000313" key="13">
    <source>
        <dbReference type="EMBL" id="SAK43516.1"/>
    </source>
</evidence>
<evidence type="ECO:0000256" key="10">
    <source>
        <dbReference type="SAM" id="Phobius"/>
    </source>
</evidence>
<feature type="transmembrane region" description="Helical" evidence="10">
    <location>
        <begin position="32"/>
        <end position="49"/>
    </location>
</feature>
<protein>
    <submittedName>
        <fullName evidence="13">Sodium/hydrogen exchanger</fullName>
    </submittedName>
</protein>
<dbReference type="SUPFAM" id="SSF116726">
    <property type="entry name" value="TrkA C-terminal domain-like"/>
    <property type="match status" value="1"/>
</dbReference>
<dbReference type="GO" id="GO:0006813">
    <property type="term" value="P:potassium ion transport"/>
    <property type="evidence" value="ECO:0007669"/>
    <property type="project" value="UniProtKB-KW"/>
</dbReference>
<evidence type="ECO:0000256" key="3">
    <source>
        <dbReference type="ARBA" id="ARBA00022449"/>
    </source>
</evidence>
<dbReference type="EMBL" id="FCNX02000001">
    <property type="protein sequence ID" value="SAK43516.1"/>
    <property type="molecule type" value="Genomic_DNA"/>
</dbReference>
<feature type="transmembrane region" description="Helical" evidence="10">
    <location>
        <begin position="6"/>
        <end position="25"/>
    </location>
</feature>
<evidence type="ECO:0000259" key="12">
    <source>
        <dbReference type="PROSITE" id="PS51202"/>
    </source>
</evidence>
<keyword evidence="3" id="KW-0050">Antiport</keyword>
<dbReference type="Proteomes" id="UP000054903">
    <property type="component" value="Unassembled WGS sequence"/>
</dbReference>
<feature type="transmembrane region" description="Helical" evidence="10">
    <location>
        <begin position="360"/>
        <end position="379"/>
    </location>
</feature>
<keyword evidence="9 10" id="KW-0472">Membrane</keyword>
<dbReference type="GO" id="GO:0008324">
    <property type="term" value="F:monoatomic cation transmembrane transporter activity"/>
    <property type="evidence" value="ECO:0007669"/>
    <property type="project" value="InterPro"/>
</dbReference>
<feature type="transmembrane region" description="Helical" evidence="10">
    <location>
        <begin position="55"/>
        <end position="74"/>
    </location>
</feature>
<evidence type="ECO:0000256" key="7">
    <source>
        <dbReference type="ARBA" id="ARBA00022989"/>
    </source>
</evidence>
<dbReference type="InterPro" id="IPR038770">
    <property type="entry name" value="Na+/solute_symporter_sf"/>
</dbReference>
<dbReference type="GO" id="GO:0015297">
    <property type="term" value="F:antiporter activity"/>
    <property type="evidence" value="ECO:0007669"/>
    <property type="project" value="UniProtKB-KW"/>
</dbReference>
<comment type="subcellular location">
    <subcellularLocation>
        <location evidence="1">Membrane</location>
        <topology evidence="1">Multi-pass membrane protein</topology>
    </subcellularLocation>
</comment>
<evidence type="ECO:0000256" key="2">
    <source>
        <dbReference type="ARBA" id="ARBA00022448"/>
    </source>
</evidence>
<dbReference type="OrthoDB" id="9781411at2"/>
<gene>
    <name evidence="13" type="ORF">AWB77_00604</name>
</gene>
<feature type="transmembrane region" description="Helical" evidence="10">
    <location>
        <begin position="151"/>
        <end position="175"/>
    </location>
</feature>
<sequence length="665" mass="72086">MSISPLEMTLLLLLCSVAGVVVFRYFNLPPMLGYLTVGIIVGPHAAGIAPDTDRAQHLAEFGVVFLMFSIGLEFSLSKLRSMRRIVFGLGASQVAATIALALIFGWIANFWTEMSWQASFALGGAMSMSSTAIVSKLLAERLELESEHGRNIFGVLLFQDLAVVPLLIIIAAFGNGKSSELAMWLGIAAVKIVVALTVLLFIGQKFMTRWFDLVARRRSQELFMLNLLLVTLGAAFITDKFGLSLALGAFIAGMLIAETPYRHQVEEDIKPFRDVLLGLFFVTTGMLLNPRVIWEHPFLVLGFFVVPILLKAVMITGLARAFGATPGVAMRTGLGLAQAGEFGFVLLNLILDSHLVDSTILQAILSAMLLSMLAAPFIIQNADRIVLRLSSTEWMLQSLQMTKIATQSLKQSGHVIICGYGRAGQNLARMLEQEGISYVALDLDPDRVAAAAAAGESVVFGDAGRRESLLAAGLHRAATVAITYANTPSAMRVLHNIHELAPTLPVIVRTVDDADLEKLTAAGATEVIPEIVEGSLMLASHTLVLMGVPMRRVVRRVEEMRDARYSLLRGYFHGADDVDDDDGHEQVRLQSVPIDANSEAVGHSLDDLGLVGNGVEVTAIRRHGIRGVAPDPETKLRANDIVVLRGLPEVLAQAEERLSRNRRAA</sequence>
<feature type="transmembrane region" description="Helical" evidence="10">
    <location>
        <begin position="334"/>
        <end position="354"/>
    </location>
</feature>
<keyword evidence="5 10" id="KW-0812">Transmembrane</keyword>
<feature type="transmembrane region" description="Helical" evidence="10">
    <location>
        <begin position="120"/>
        <end position="139"/>
    </location>
</feature>
<keyword evidence="6" id="KW-0630">Potassium</keyword>
<dbReference type="RefSeq" id="WP_061132869.1">
    <property type="nucleotide sequence ID" value="NZ_FCNX02000001.1"/>
</dbReference>
<dbReference type="InterPro" id="IPR036291">
    <property type="entry name" value="NAD(P)-bd_dom_sf"/>
</dbReference>
<reference evidence="13" key="1">
    <citation type="submission" date="2016-01" db="EMBL/GenBank/DDBJ databases">
        <authorList>
            <person name="Peeters C."/>
        </authorList>
    </citation>
    <scope>NUCLEOTIDE SEQUENCE</scope>
    <source>
        <strain evidence="13">LMG 29320</strain>
    </source>
</reference>
<evidence type="ECO:0000259" key="11">
    <source>
        <dbReference type="PROSITE" id="PS51201"/>
    </source>
</evidence>
<dbReference type="PROSITE" id="PS51202">
    <property type="entry name" value="RCK_C"/>
    <property type="match status" value="1"/>
</dbReference>
<dbReference type="AlphaFoldDB" id="A0A157ZDA6"/>
<evidence type="ECO:0000256" key="1">
    <source>
        <dbReference type="ARBA" id="ARBA00004141"/>
    </source>
</evidence>
<keyword evidence="4" id="KW-0633">Potassium transport</keyword>
<feature type="transmembrane region" description="Helical" evidence="10">
    <location>
        <begin position="275"/>
        <end position="294"/>
    </location>
</feature>
<feature type="transmembrane region" description="Helical" evidence="10">
    <location>
        <begin position="300"/>
        <end position="322"/>
    </location>
</feature>
<keyword evidence="8" id="KW-0406">Ion transport</keyword>
<evidence type="ECO:0000256" key="5">
    <source>
        <dbReference type="ARBA" id="ARBA00022692"/>
    </source>
</evidence>
<dbReference type="InterPro" id="IPR006153">
    <property type="entry name" value="Cation/H_exchanger_TM"/>
</dbReference>
<dbReference type="Gene3D" id="3.30.70.1450">
    <property type="entry name" value="Regulator of K+ conductance, C-terminal domain"/>
    <property type="match status" value="1"/>
</dbReference>
<comment type="caution">
    <text evidence="13">The sequence shown here is derived from an EMBL/GenBank/DDBJ whole genome shotgun (WGS) entry which is preliminary data.</text>
</comment>
<feature type="domain" description="RCK C-terminal" evidence="12">
    <location>
        <begin position="576"/>
        <end position="660"/>
    </location>
</feature>
<evidence type="ECO:0000256" key="8">
    <source>
        <dbReference type="ARBA" id="ARBA00023065"/>
    </source>
</evidence>
<dbReference type="PROSITE" id="PS51201">
    <property type="entry name" value="RCK_N"/>
    <property type="match status" value="1"/>
</dbReference>
<keyword evidence="2" id="KW-0813">Transport</keyword>
<dbReference type="PANTHER" id="PTHR46157:SF4">
    <property type="entry name" value="K(+) EFFLUX ANTIPORTER 3, CHLOROPLASTIC"/>
    <property type="match status" value="1"/>
</dbReference>
<dbReference type="GO" id="GO:1902600">
    <property type="term" value="P:proton transmembrane transport"/>
    <property type="evidence" value="ECO:0007669"/>
    <property type="project" value="InterPro"/>
</dbReference>
<dbReference type="Gene3D" id="1.20.1530.20">
    <property type="match status" value="1"/>
</dbReference>
<organism evidence="13 14">
    <name type="scientific">Caballeronia fortuita</name>
    <dbReference type="NCBI Taxonomy" id="1777138"/>
    <lineage>
        <taxon>Bacteria</taxon>
        <taxon>Pseudomonadati</taxon>
        <taxon>Pseudomonadota</taxon>
        <taxon>Betaproteobacteria</taxon>
        <taxon>Burkholderiales</taxon>
        <taxon>Burkholderiaceae</taxon>
        <taxon>Caballeronia</taxon>
    </lineage>
</organism>
<feature type="transmembrane region" description="Helical" evidence="10">
    <location>
        <begin position="222"/>
        <end position="238"/>
    </location>
</feature>
<dbReference type="InterPro" id="IPR036721">
    <property type="entry name" value="RCK_C_sf"/>
</dbReference>
<dbReference type="SUPFAM" id="SSF51735">
    <property type="entry name" value="NAD(P)-binding Rossmann-fold domains"/>
    <property type="match status" value="1"/>
</dbReference>
<feature type="transmembrane region" description="Helical" evidence="10">
    <location>
        <begin position="181"/>
        <end position="202"/>
    </location>
</feature>
<keyword evidence="7 10" id="KW-1133">Transmembrane helix</keyword>
<keyword evidence="14" id="KW-1185">Reference proteome</keyword>
<dbReference type="PANTHER" id="PTHR46157">
    <property type="entry name" value="K(+) EFFLUX ANTIPORTER 3, CHLOROPLASTIC"/>
    <property type="match status" value="1"/>
</dbReference>